<dbReference type="PANTHER" id="PTHR13256">
    <property type="entry name" value="N-ACETYLTRANSFERASE 9"/>
    <property type="match status" value="1"/>
</dbReference>
<dbReference type="PROSITE" id="PS51186">
    <property type="entry name" value="GNAT"/>
    <property type="match status" value="1"/>
</dbReference>
<evidence type="ECO:0000313" key="5">
    <source>
        <dbReference type="EMBL" id="TGZ79297.1"/>
    </source>
</evidence>
<reference evidence="5 6" key="1">
    <citation type="submission" date="2019-04" db="EMBL/GenBank/DDBJ databases">
        <title>Comparative genomics and transcriptomics to analyze fruiting body development in filamentous ascomycetes.</title>
        <authorList>
            <consortium name="DOE Joint Genome Institute"/>
            <person name="Lutkenhaus R."/>
            <person name="Traeger S."/>
            <person name="Breuer J."/>
            <person name="Kuo A."/>
            <person name="Lipzen A."/>
            <person name="Pangilinan J."/>
            <person name="Dilworth D."/>
            <person name="Sandor L."/>
            <person name="Poggeler S."/>
            <person name="Barry K."/>
            <person name="Grigoriev I.V."/>
            <person name="Nowrousian M."/>
        </authorList>
    </citation>
    <scope>NUCLEOTIDE SEQUENCE [LARGE SCALE GENOMIC DNA]</scope>
    <source>
        <strain evidence="5 6">CBS 389.68</strain>
    </source>
</reference>
<comment type="similarity">
    <text evidence="1">Belongs to the acetyltransferase family. GNAT subfamily.</text>
</comment>
<dbReference type="InterPro" id="IPR000182">
    <property type="entry name" value="GNAT_dom"/>
</dbReference>
<evidence type="ECO:0000256" key="2">
    <source>
        <dbReference type="ARBA" id="ARBA00022679"/>
    </source>
</evidence>
<dbReference type="AlphaFoldDB" id="A0A4S2MSS7"/>
<dbReference type="PANTHER" id="PTHR13256:SF16">
    <property type="entry name" value="ALPHA_BETA-TUBULIN-N-ACETYLTRANSFERASE 9"/>
    <property type="match status" value="1"/>
</dbReference>
<accession>A0A4S2MSS7</accession>
<evidence type="ECO:0000313" key="6">
    <source>
        <dbReference type="Proteomes" id="UP000298138"/>
    </source>
</evidence>
<gene>
    <name evidence="5" type="ORF">EX30DRAFT_342395</name>
</gene>
<dbReference type="OrthoDB" id="5043642at2759"/>
<organism evidence="5 6">
    <name type="scientific">Ascodesmis nigricans</name>
    <dbReference type="NCBI Taxonomy" id="341454"/>
    <lineage>
        <taxon>Eukaryota</taxon>
        <taxon>Fungi</taxon>
        <taxon>Dikarya</taxon>
        <taxon>Ascomycota</taxon>
        <taxon>Pezizomycotina</taxon>
        <taxon>Pezizomycetes</taxon>
        <taxon>Pezizales</taxon>
        <taxon>Ascodesmidaceae</taxon>
        <taxon>Ascodesmis</taxon>
    </lineage>
</organism>
<dbReference type="InterPro" id="IPR016181">
    <property type="entry name" value="Acyl_CoA_acyltransferase"/>
</dbReference>
<sequence length="237" mass="26895">MRFNASTALVSPYVVLVPYSAHHVPTYHAWMENEEIREATASERLTLEEEYAMQISWREDADKLTFIACRREGSDKVEEPIDAGVADTPERMIGDVNLFLSELEDDEDEENTSTGQSPRPPLKLVGEVELMIAAPEYQGKGYGRAVLRLFLSWVYQHRAAVVSEKLAAEHMTGGLDRFRVKIHNTNHRSLGLFESIGFKRVKEEPNYFGEVEMEMSVEDAIDAKEGVKEASFRLPEL</sequence>
<evidence type="ECO:0000256" key="1">
    <source>
        <dbReference type="ARBA" id="ARBA00009342"/>
    </source>
</evidence>
<dbReference type="GO" id="GO:0008080">
    <property type="term" value="F:N-acetyltransferase activity"/>
    <property type="evidence" value="ECO:0007669"/>
    <property type="project" value="InterPro"/>
</dbReference>
<keyword evidence="6" id="KW-1185">Reference proteome</keyword>
<dbReference type="CDD" id="cd04301">
    <property type="entry name" value="NAT_SF"/>
    <property type="match status" value="1"/>
</dbReference>
<evidence type="ECO:0000259" key="4">
    <source>
        <dbReference type="PROSITE" id="PS51186"/>
    </source>
</evidence>
<dbReference type="Gene3D" id="3.40.630.30">
    <property type="match status" value="1"/>
</dbReference>
<keyword evidence="2 5" id="KW-0808">Transferase</keyword>
<dbReference type="Pfam" id="PF13302">
    <property type="entry name" value="Acetyltransf_3"/>
    <property type="match status" value="1"/>
</dbReference>
<evidence type="ECO:0000256" key="3">
    <source>
        <dbReference type="ARBA" id="ARBA00023315"/>
    </source>
</evidence>
<dbReference type="EMBL" id="ML220132">
    <property type="protein sequence ID" value="TGZ79297.1"/>
    <property type="molecule type" value="Genomic_DNA"/>
</dbReference>
<proteinExistence type="inferred from homology"/>
<dbReference type="InterPro" id="IPR039135">
    <property type="entry name" value="NAT9-like"/>
</dbReference>
<protein>
    <submittedName>
        <fullName evidence="5">Acyl-CoA N-acyltransferase</fullName>
    </submittedName>
</protein>
<dbReference type="InParanoid" id="A0A4S2MSS7"/>
<dbReference type="STRING" id="341454.A0A4S2MSS7"/>
<dbReference type="SUPFAM" id="SSF55729">
    <property type="entry name" value="Acyl-CoA N-acyltransferases (Nat)"/>
    <property type="match status" value="1"/>
</dbReference>
<name>A0A4S2MSS7_9PEZI</name>
<dbReference type="Proteomes" id="UP000298138">
    <property type="component" value="Unassembled WGS sequence"/>
</dbReference>
<feature type="domain" description="N-acetyltransferase" evidence="4">
    <location>
        <begin position="34"/>
        <end position="218"/>
    </location>
</feature>
<keyword evidence="3 5" id="KW-0012">Acyltransferase</keyword>